<dbReference type="Gene3D" id="2.60.120.560">
    <property type="entry name" value="Exo-inulinase, domain 1"/>
    <property type="match status" value="1"/>
</dbReference>
<feature type="domain" description="Endo-alpha-N-acetylgalactosaminidase" evidence="5">
    <location>
        <begin position="292"/>
        <end position="542"/>
    </location>
</feature>
<dbReference type="InterPro" id="IPR058094">
    <property type="entry name" value="Ig-like_OmpL47-like"/>
</dbReference>
<sequence>MRTKKSRFTKICALFAILLMATQTLGFGISDLTGNSTIPTAYAASTTVRSSVMEVTIDDQFPRVIQYQWLSNGKMMYGQEDAISTVNINGVSYTPTVQFAQTELDKATYTLTFQNIDVVMTVVIEVVENVMNFKVTNIQENGSTLVKTVEFPKHSLISIRDTQIGAQETGVDVRSWNSTKEEYNLLANKAADAAPVGKSYVILNTSELAASIYSNAFEFVPDSSKNNPDYNDYEQHYYYQTVAKSGYKKMGVWSYPWTYREISGNVQEIVELPYVKVAITPDANGDGVVDWQDGGIAYRKIMTLPYGHEIIPKVTAEIAHNTLSMTQWPFLRTLDMIKKFYLYTDGFGQLFQTKGSLREGSAEPDYGIGINKRAGGASDLNKFATEAAKYNTYVGIHINNRELNPESQYYSYEKSSGTICYEWSDPLECVKRYDDAIDNGPTGLAARIAELRRNVPNLKWTYIDVYTGNGYSQWKLAHELNRNGFMIGTEFSGALDRYSIWNHVTQNESKVERFLRNHVTDEFMYDPILLGSRHASAMGYGNDKGEDQGETGLTIQDQMNIFFTNNLLSKYMQNYEIMKMDVDQTLNQATNVMFQGGLTGQVVDPGTVTNDGTYVTNNPKVELRRNGALIATYQKEFKKKIVATTTANYHGKTVTPQLTQYLLPWDPQTETKLYHWNSVGGNTTWTLPASWAGVTAVDLYKLTDTGKVPVGSLPVVSGQLTINAAANTPYVVYKSGKGDTITPVTELNFGEGGLVKDPGFDSRLLNNWNVSSTSGNTSHVSIQTNEAGDTYLQVKGNNGADATVAQTIAGLIPGKTYQASVWAEVKNGRTLTVGVKDYGGTEVTNTMTKSNVPNKYFNTMRSSINSNKLGSNNMQRIWVNFTVPAGHSSATFYMKASQVAGSATAEADLDDVRIVELDAPAPQGNHYFFEDFESNQEGHGPFIYMNGANHLSELHEGFTNNTINGRFSLKMTDNETSNAELERTVPTNLKLQPNTTYTVSFPYRMKYPDSFKFALTSGYGTGMVDLFNDTLDNAKYFYSKTFTTGSADDYSFRFIKKSGGPAGVQELIIDDFTVDLGAVAPPAETADQTFDDGQIGGWVVAYGNGQIQAADGQLSMKTDRYDTIALDRNTADIADGDISFTVTPQSGSSAGAVIRYTSPASYTQIRYDSATGWTYRDPQGHSGIINKPGVSLTQGVPHKVKLTYTGSHYKLKVDNILLFDGDVPELKTTAGRTGFIVRNKTSVYVDDVTLANMGPAAGSTPIIPTPPAEAPQSAPGTIVLDSYDDSYVRDSSYANTNYGSSPTIEVKWDGNAGYSRESYLKFDLSGVTSAVYAAKVKLNLVDVGETAPNQVVELVTDNTWTENTITWNNKPASSGIVLATFPPTLGAHEFDVTSQVQQALAADKQLSLKIRGAVRKVGGAAYAIYGAFENTQASNRPVLELSVPIVDKSAPVTTDDAPKDWVNSDVTVTLTASDSGSGVAGTYYSVDGGAKQQGTSVTITAEGSHTLSYWSVDKAGNVEAPHTVAVQLDKTAPTIRVVMDKPVLWPANHQMVTVSANVYSEDRLSGIKSVYLESITSNEPDSGSGEGNTPNDIQGAEIGTFDTVFMLRAERSGKGSGRTYTITYTAIDYAGNKISASATVAVPHDQSGN</sequence>
<evidence type="ECO:0008006" key="13">
    <source>
        <dbReference type="Google" id="ProtNLM"/>
    </source>
</evidence>
<dbReference type="InterPro" id="IPR035364">
    <property type="entry name" value="Beta_sandwich_GH101"/>
</dbReference>
<reference evidence="11 12" key="1">
    <citation type="submission" date="2014-12" db="EMBL/GenBank/DDBJ databases">
        <title>Draft genome sequence of Paenibacillus kamchatkensis strain B-2647.</title>
        <authorList>
            <person name="Karlyshev A.V."/>
            <person name="Kudryashova E.B."/>
        </authorList>
    </citation>
    <scope>NUCLEOTIDE SEQUENCE [LARGE SCALE GENOMIC DNA]</scope>
    <source>
        <strain evidence="11 12">VKM B-2647</strain>
    </source>
</reference>
<dbReference type="Pfam" id="PF18080">
    <property type="entry name" value="Gal_mutarotas_3"/>
    <property type="match status" value="1"/>
</dbReference>
<feature type="domain" description="Endo-alpha-N-acetylgalactosaminidase" evidence="9">
    <location>
        <begin position="755"/>
        <end position="898"/>
    </location>
</feature>
<dbReference type="EMBL" id="JXAK01000003">
    <property type="protein sequence ID" value="KIL42164.1"/>
    <property type="molecule type" value="Genomic_DNA"/>
</dbReference>
<feature type="domain" description="Galactose mutarotase-like fold" evidence="8">
    <location>
        <begin position="49"/>
        <end position="291"/>
    </location>
</feature>
<dbReference type="InterPro" id="IPR040633">
    <property type="entry name" value="Gal_mutarotas_3"/>
</dbReference>
<dbReference type="Gene3D" id="2.70.98.10">
    <property type="match status" value="1"/>
</dbReference>
<dbReference type="NCBIfam" id="NF047446">
    <property type="entry name" value="barrel_OmpL47"/>
    <property type="match status" value="1"/>
</dbReference>
<evidence type="ECO:0000256" key="2">
    <source>
        <dbReference type="ARBA" id="ARBA00022525"/>
    </source>
</evidence>
<feature type="chain" id="PRO_5046779429" description="Endo-alpha-N-acetylgalactosaminidase" evidence="4">
    <location>
        <begin position="27"/>
        <end position="1649"/>
    </location>
</feature>
<evidence type="ECO:0000256" key="3">
    <source>
        <dbReference type="ARBA" id="ARBA00022729"/>
    </source>
</evidence>
<evidence type="ECO:0000256" key="4">
    <source>
        <dbReference type="SAM" id="SignalP"/>
    </source>
</evidence>
<dbReference type="Pfam" id="PF24517">
    <property type="entry name" value="CBM96"/>
    <property type="match status" value="1"/>
</dbReference>
<dbReference type="Gene3D" id="2.60.40.1180">
    <property type="entry name" value="Golgi alpha-mannosidase II"/>
    <property type="match status" value="1"/>
</dbReference>
<gene>
    <name evidence="11" type="ORF">SD70_03105</name>
</gene>
<dbReference type="Gene3D" id="2.60.120.260">
    <property type="entry name" value="Galactose-binding domain-like"/>
    <property type="match status" value="2"/>
</dbReference>
<dbReference type="Pfam" id="PF12905">
    <property type="entry name" value="Glyco_hydro_101"/>
    <property type="match status" value="1"/>
</dbReference>
<protein>
    <recommendedName>
        <fullName evidence="13">Endo-alpha-N-acetylgalactosaminidase</fullName>
    </recommendedName>
</protein>
<evidence type="ECO:0000313" key="12">
    <source>
        <dbReference type="Proteomes" id="UP000031967"/>
    </source>
</evidence>
<comment type="caution">
    <text evidence="11">The sequence shown here is derived from an EMBL/GenBank/DDBJ whole genome shotgun (WGS) entry which is preliminary data.</text>
</comment>
<proteinExistence type="predicted"/>
<dbReference type="Pfam" id="PF17974">
    <property type="entry name" value="GalBD_like"/>
    <property type="match status" value="1"/>
</dbReference>
<dbReference type="Pfam" id="PF21466">
    <property type="entry name" value="GH101_dom-5"/>
    <property type="match status" value="1"/>
</dbReference>
<organism evidence="11 12">
    <name type="scientific">Gordoniibacillus kamchatkensis</name>
    <dbReference type="NCBI Taxonomy" id="1590651"/>
    <lineage>
        <taxon>Bacteria</taxon>
        <taxon>Bacillati</taxon>
        <taxon>Bacillota</taxon>
        <taxon>Bacilli</taxon>
        <taxon>Bacillales</taxon>
        <taxon>Paenibacillaceae</taxon>
        <taxon>Gordoniibacillus</taxon>
    </lineage>
</organism>
<dbReference type="InterPro" id="IPR014718">
    <property type="entry name" value="GH-type_carb-bd"/>
</dbReference>
<dbReference type="InterPro" id="IPR049314">
    <property type="entry name" value="GH101_dom-5"/>
</dbReference>
<comment type="subcellular location">
    <subcellularLocation>
        <location evidence="1">Secreted</location>
    </subcellularLocation>
</comment>
<dbReference type="Gene3D" id="3.20.20.80">
    <property type="entry name" value="Glycosidases"/>
    <property type="match status" value="1"/>
</dbReference>
<feature type="domain" description="Glycosyl hydrolase 101 beta-sandwich" evidence="6">
    <location>
        <begin position="565"/>
        <end position="707"/>
    </location>
</feature>
<evidence type="ECO:0000259" key="10">
    <source>
        <dbReference type="Pfam" id="PF24517"/>
    </source>
</evidence>
<evidence type="ECO:0000259" key="7">
    <source>
        <dbReference type="Pfam" id="PF17974"/>
    </source>
</evidence>
<feature type="domain" description="Carbohydrate-binding module family 96" evidence="10">
    <location>
        <begin position="1281"/>
        <end position="1441"/>
    </location>
</feature>
<feature type="domain" description="Endo-alpha-N-acetylgalactosaminidase" evidence="7">
    <location>
        <begin position="910"/>
        <end position="1021"/>
    </location>
</feature>
<evidence type="ECO:0000313" key="11">
    <source>
        <dbReference type="EMBL" id="KIL42164.1"/>
    </source>
</evidence>
<dbReference type="Proteomes" id="UP000031967">
    <property type="component" value="Unassembled WGS sequence"/>
</dbReference>
<dbReference type="InterPro" id="IPR040502">
    <property type="entry name" value="GH101_dom-6"/>
</dbReference>
<name>A0ABR5AM97_9BACL</name>
<keyword evidence="12" id="KW-1185">Reference proteome</keyword>
<dbReference type="InterPro" id="IPR055372">
    <property type="entry name" value="CBM96"/>
</dbReference>
<dbReference type="SUPFAM" id="SSF49785">
    <property type="entry name" value="Galactose-binding domain-like"/>
    <property type="match status" value="1"/>
</dbReference>
<evidence type="ECO:0000259" key="6">
    <source>
        <dbReference type="Pfam" id="PF17451"/>
    </source>
</evidence>
<dbReference type="Gene3D" id="3.30.1920.20">
    <property type="match status" value="1"/>
</dbReference>
<keyword evidence="2" id="KW-0964">Secreted</keyword>
<evidence type="ECO:0000259" key="9">
    <source>
        <dbReference type="Pfam" id="PF21466"/>
    </source>
</evidence>
<evidence type="ECO:0000259" key="5">
    <source>
        <dbReference type="Pfam" id="PF12905"/>
    </source>
</evidence>
<accession>A0ABR5AM97</accession>
<dbReference type="InterPro" id="IPR008979">
    <property type="entry name" value="Galactose-bd-like_sf"/>
</dbReference>
<dbReference type="InterPro" id="IPR013780">
    <property type="entry name" value="Glyco_hydro_b"/>
</dbReference>
<keyword evidence="3 4" id="KW-0732">Signal</keyword>
<dbReference type="InterPro" id="IPR025706">
    <property type="entry name" value="Endoa_GalNAc"/>
</dbReference>
<dbReference type="NCBIfam" id="NF033679">
    <property type="entry name" value="DNRLRE_dom"/>
    <property type="match status" value="1"/>
</dbReference>
<dbReference type="Pfam" id="PF17451">
    <property type="entry name" value="Glyco_hyd_101C"/>
    <property type="match status" value="1"/>
</dbReference>
<evidence type="ECO:0000259" key="8">
    <source>
        <dbReference type="Pfam" id="PF18080"/>
    </source>
</evidence>
<feature type="signal peptide" evidence="4">
    <location>
        <begin position="1"/>
        <end position="26"/>
    </location>
</feature>
<evidence type="ECO:0000256" key="1">
    <source>
        <dbReference type="ARBA" id="ARBA00004613"/>
    </source>
</evidence>